<feature type="compositionally biased region" description="Basic and acidic residues" evidence="1">
    <location>
        <begin position="238"/>
        <end position="253"/>
    </location>
</feature>
<dbReference type="RefSeq" id="WP_117453703.1">
    <property type="nucleotide sequence ID" value="NZ_CP060636.1"/>
</dbReference>
<dbReference type="EMBL" id="CP060636">
    <property type="protein sequence ID" value="QNM12070.1"/>
    <property type="molecule type" value="Genomic_DNA"/>
</dbReference>
<feature type="region of interest" description="Disordered" evidence="1">
    <location>
        <begin position="234"/>
        <end position="253"/>
    </location>
</feature>
<evidence type="ECO:0000256" key="1">
    <source>
        <dbReference type="SAM" id="MobiDB-lite"/>
    </source>
</evidence>
<evidence type="ECO:0000313" key="2">
    <source>
        <dbReference type="EMBL" id="QNM12070.1"/>
    </source>
</evidence>
<gene>
    <name evidence="2" type="ORF">H9Q80_17790</name>
</gene>
<protein>
    <submittedName>
        <fullName evidence="2">Internalin</fullName>
    </submittedName>
</protein>
<name>A0A7G9GMN8_9FIRM</name>
<evidence type="ECO:0000313" key="3">
    <source>
        <dbReference type="Proteomes" id="UP000515856"/>
    </source>
</evidence>
<reference evidence="2 3" key="1">
    <citation type="submission" date="2020-08" db="EMBL/GenBank/DDBJ databases">
        <authorList>
            <person name="Liu C."/>
            <person name="Sun Q."/>
        </authorList>
    </citation>
    <scope>NUCLEOTIDE SEQUENCE [LARGE SCALE GENOMIC DNA]</scope>
    <source>
        <strain evidence="2 3">NSJ-61</strain>
    </source>
</reference>
<keyword evidence="3" id="KW-1185">Reference proteome</keyword>
<dbReference type="KEGG" id="ehn:H9Q80_17790"/>
<organism evidence="2 3">
    <name type="scientific">[Eubacterium] hominis</name>
    <dbReference type="NCBI Taxonomy" id="2764325"/>
    <lineage>
        <taxon>Bacteria</taxon>
        <taxon>Bacillati</taxon>
        <taxon>Bacillota</taxon>
        <taxon>Erysipelotrichia</taxon>
        <taxon>Erysipelotrichales</taxon>
        <taxon>Erysipelotrichaceae</taxon>
        <taxon>Amedibacillus</taxon>
    </lineage>
</organism>
<sequence>MGVFKKFVNLLFDESDADIIVEDELENIEFKEPKKEKTIKQEPVREDLYTYEEERTFERTDKVKTKEEKKKFVSIDLEDDAPQVKPEVKEKKTIVQQRPVLQKNEKKEFEFTPVISPIFGAKEEEKKKKEIKRKQSVDILKKSSSVKKKPNPLGTIISPYYGVSELEEFEEEAKEEIAAKEKAKQTPVETPSDDVEIKRMDEIEEINNVTLDEILVDDIKNDSEEDLMQISLFGESTPVHEADKETYKLKEEE</sequence>
<proteinExistence type="predicted"/>
<feature type="region of interest" description="Disordered" evidence="1">
    <location>
        <begin position="177"/>
        <end position="196"/>
    </location>
</feature>
<dbReference type="Proteomes" id="UP000515856">
    <property type="component" value="Chromosome"/>
</dbReference>
<accession>A0A7G9GMN8</accession>
<dbReference type="AlphaFoldDB" id="A0A7G9GMN8"/>